<accession>A0A7R9Q5I9</accession>
<name>A0A7R9Q5I9_9ACAR</name>
<gene>
    <name evidence="2" type="ORF">OSB1V03_LOCUS13342</name>
</gene>
<evidence type="ECO:0000256" key="1">
    <source>
        <dbReference type="SAM" id="Phobius"/>
    </source>
</evidence>
<keyword evidence="1" id="KW-0812">Transmembrane</keyword>
<feature type="transmembrane region" description="Helical" evidence="1">
    <location>
        <begin position="34"/>
        <end position="51"/>
    </location>
</feature>
<feature type="transmembrane region" description="Helical" evidence="1">
    <location>
        <begin position="6"/>
        <end position="27"/>
    </location>
</feature>
<dbReference type="AlphaFoldDB" id="A0A7R9Q5I9"/>
<sequence>MYSPVLYAVISVAVMSVMVYFVVVTYYEWPKQSIVVAVLLILLMVAYLMIGDIDARTAIGILLPAIMALIYAYLIDRELKSRTNCLQTAGFVPESNRVLELIALGVCTALLALISVTLVYFIKVIDKERPKHCILVIAILSQAYSMAFILMLDVYKVTNMVDVVVPILVLLPAIMSPIYAYLIYDIRDFKHTYIKELYVAINVLIMVVMMYFLVVTCDDWTKQVLWAPLFLLMLMVVYLIIGYYEVGTAVGILQITITATRNNLLAVKELYVAINVLIMFVMIYFLVVTCCDWAKKVLWAPLFFLMLMVVYSIIGYYEVGTAVGILQISITALIYAYLIELKLKSDRDCHQTIGCIRDGNSDGTPELRVCLPPEISETSLCAENLV</sequence>
<feature type="transmembrane region" description="Helical" evidence="1">
    <location>
        <begin position="320"/>
        <end position="338"/>
    </location>
</feature>
<feature type="transmembrane region" description="Helical" evidence="1">
    <location>
        <begin position="297"/>
        <end position="314"/>
    </location>
</feature>
<feature type="transmembrane region" description="Helical" evidence="1">
    <location>
        <begin position="57"/>
        <end position="74"/>
    </location>
</feature>
<keyword evidence="1" id="KW-1133">Transmembrane helix</keyword>
<organism evidence="2">
    <name type="scientific">Medioppia subpectinata</name>
    <dbReference type="NCBI Taxonomy" id="1979941"/>
    <lineage>
        <taxon>Eukaryota</taxon>
        <taxon>Metazoa</taxon>
        <taxon>Ecdysozoa</taxon>
        <taxon>Arthropoda</taxon>
        <taxon>Chelicerata</taxon>
        <taxon>Arachnida</taxon>
        <taxon>Acari</taxon>
        <taxon>Acariformes</taxon>
        <taxon>Sarcoptiformes</taxon>
        <taxon>Oribatida</taxon>
        <taxon>Brachypylina</taxon>
        <taxon>Oppioidea</taxon>
        <taxon>Oppiidae</taxon>
        <taxon>Medioppia</taxon>
    </lineage>
</organism>
<reference evidence="2" key="1">
    <citation type="submission" date="2020-11" db="EMBL/GenBank/DDBJ databases">
        <authorList>
            <person name="Tran Van P."/>
        </authorList>
    </citation>
    <scope>NUCLEOTIDE SEQUENCE</scope>
</reference>
<dbReference type="Proteomes" id="UP000759131">
    <property type="component" value="Unassembled WGS sequence"/>
</dbReference>
<protein>
    <submittedName>
        <fullName evidence="2">Uncharacterized protein</fullName>
    </submittedName>
</protein>
<keyword evidence="3" id="KW-1185">Reference proteome</keyword>
<feature type="transmembrane region" description="Helical" evidence="1">
    <location>
        <begin position="196"/>
        <end position="217"/>
    </location>
</feature>
<proteinExistence type="predicted"/>
<feature type="transmembrane region" description="Helical" evidence="1">
    <location>
        <begin position="164"/>
        <end position="184"/>
    </location>
</feature>
<evidence type="ECO:0000313" key="2">
    <source>
        <dbReference type="EMBL" id="CAD7632943.1"/>
    </source>
</evidence>
<dbReference type="EMBL" id="OC866409">
    <property type="protein sequence ID" value="CAD7632943.1"/>
    <property type="molecule type" value="Genomic_DNA"/>
</dbReference>
<feature type="transmembrane region" description="Helical" evidence="1">
    <location>
        <begin position="134"/>
        <end position="152"/>
    </location>
</feature>
<feature type="transmembrane region" description="Helical" evidence="1">
    <location>
        <begin position="270"/>
        <end position="290"/>
    </location>
</feature>
<evidence type="ECO:0000313" key="3">
    <source>
        <dbReference type="Proteomes" id="UP000759131"/>
    </source>
</evidence>
<keyword evidence="1" id="KW-0472">Membrane</keyword>
<dbReference type="EMBL" id="CAJPIZ010011834">
    <property type="protein sequence ID" value="CAG2113373.1"/>
    <property type="molecule type" value="Genomic_DNA"/>
</dbReference>
<feature type="transmembrane region" description="Helical" evidence="1">
    <location>
        <begin position="101"/>
        <end position="122"/>
    </location>
</feature>
<feature type="transmembrane region" description="Helical" evidence="1">
    <location>
        <begin position="224"/>
        <end position="244"/>
    </location>
</feature>
<feature type="non-terminal residue" evidence="2">
    <location>
        <position position="386"/>
    </location>
</feature>